<evidence type="ECO:0000256" key="3">
    <source>
        <dbReference type="ARBA" id="ARBA00022519"/>
    </source>
</evidence>
<evidence type="ECO:0000313" key="9">
    <source>
        <dbReference type="EMBL" id="MBB4018646.1"/>
    </source>
</evidence>
<proteinExistence type="inferred from homology"/>
<dbReference type="RefSeq" id="WP_019400147.1">
    <property type="nucleotide sequence ID" value="NZ_JACIEN010000004.1"/>
</dbReference>
<dbReference type="PIRSF" id="PIRSF006066">
    <property type="entry name" value="HI0050"/>
    <property type="match status" value="1"/>
</dbReference>
<comment type="subcellular location">
    <subcellularLocation>
        <location evidence="1 7">Cell inner membrane</location>
        <topology evidence="1 7">Multi-pass membrane protein</topology>
    </subcellularLocation>
</comment>
<feature type="transmembrane region" description="Helical" evidence="7">
    <location>
        <begin position="46"/>
        <end position="70"/>
    </location>
</feature>
<keyword evidence="5 7" id="KW-1133">Transmembrane helix</keyword>
<dbReference type="InterPro" id="IPR010656">
    <property type="entry name" value="DctM"/>
</dbReference>
<reference evidence="9 10" key="1">
    <citation type="submission" date="2020-08" db="EMBL/GenBank/DDBJ databases">
        <title>Genomic Encyclopedia of Type Strains, Phase IV (KMG-IV): sequencing the most valuable type-strain genomes for metagenomic binning, comparative biology and taxonomic classification.</title>
        <authorList>
            <person name="Goeker M."/>
        </authorList>
    </citation>
    <scope>NUCLEOTIDE SEQUENCE [LARGE SCALE GENOMIC DNA]</scope>
    <source>
        <strain evidence="9 10">DSM 103737</strain>
    </source>
</reference>
<keyword evidence="4 7" id="KW-0812">Transmembrane</keyword>
<dbReference type="GO" id="GO:0022857">
    <property type="term" value="F:transmembrane transporter activity"/>
    <property type="evidence" value="ECO:0007669"/>
    <property type="project" value="UniProtKB-UniRule"/>
</dbReference>
<gene>
    <name evidence="9" type="ORF">GGR16_003693</name>
</gene>
<feature type="transmembrane region" description="Helical" evidence="7">
    <location>
        <begin position="166"/>
        <end position="192"/>
    </location>
</feature>
<dbReference type="AlphaFoldDB" id="A0A840C6X3"/>
<evidence type="ECO:0000256" key="2">
    <source>
        <dbReference type="ARBA" id="ARBA00022475"/>
    </source>
</evidence>
<feature type="transmembrane region" description="Helical" evidence="7">
    <location>
        <begin position="240"/>
        <end position="256"/>
    </location>
</feature>
<dbReference type="InterPro" id="IPR004681">
    <property type="entry name" value="TRAP_DctM"/>
</dbReference>
<dbReference type="EMBL" id="JACIEN010000004">
    <property type="protein sequence ID" value="MBB4018646.1"/>
    <property type="molecule type" value="Genomic_DNA"/>
</dbReference>
<keyword evidence="7" id="KW-0813">Transport</keyword>
<evidence type="ECO:0000256" key="7">
    <source>
        <dbReference type="RuleBase" id="RU369079"/>
    </source>
</evidence>
<name>A0A840C6X3_9HYPH</name>
<feature type="transmembrane region" description="Helical" evidence="7">
    <location>
        <begin position="312"/>
        <end position="330"/>
    </location>
</feature>
<evidence type="ECO:0000256" key="1">
    <source>
        <dbReference type="ARBA" id="ARBA00004429"/>
    </source>
</evidence>
<dbReference type="Proteomes" id="UP000577362">
    <property type="component" value="Unassembled WGS sequence"/>
</dbReference>
<comment type="function">
    <text evidence="7">Part of the tripartite ATP-independent periplasmic (TRAP) transport system.</text>
</comment>
<feature type="domain" description="TRAP C4-dicarboxylate transport system permease DctM subunit" evidence="8">
    <location>
        <begin position="6"/>
        <end position="415"/>
    </location>
</feature>
<sequence>MTVLLIILFAAFMLVGMPIGYALVLSGTAAILLLGDIPSTVVLLKIFQPMQSFPLLAIPFFILSGALLMSGRLGQQLIAFAAALVGRFRGGLGQVNVFGSALFGGVSGSAVADASALGAMLIPWMRREGYPPALAAAITASSSIIAVLIPPSIPLILYAAVSNASIAQLFLAGLLPGAMLTIGLMVSCWLIGRARDLPVVRIEGGAKAVAKTALVAAPAISLPLMIVVLLRFGIATPTEVSVIAVAYALIIRFAFYRDLNGTGLLANIIATLATTGVVMLVIAASNLIGFILTVENIPAMLADWALNTLKEPWLIILMMNLVMLFVGMFLDLPAAILLLGPLFVALAGAIGLDLIQLGVMMTINLAIGLFTPPVGTTLFIASAISRESVGAVAREMWPFYLVAITLLGLVAFVPAFTIHF</sequence>
<dbReference type="Pfam" id="PF06808">
    <property type="entry name" value="DctM"/>
    <property type="match status" value="1"/>
</dbReference>
<dbReference type="PANTHER" id="PTHR33362">
    <property type="entry name" value="SIALIC ACID TRAP TRANSPORTER PERMEASE PROTEIN SIAT-RELATED"/>
    <property type="match status" value="1"/>
</dbReference>
<protein>
    <recommendedName>
        <fullName evidence="7">TRAP transporter large permease protein</fullName>
    </recommendedName>
</protein>
<evidence type="ECO:0000256" key="5">
    <source>
        <dbReference type="ARBA" id="ARBA00022989"/>
    </source>
</evidence>
<evidence type="ECO:0000259" key="8">
    <source>
        <dbReference type="Pfam" id="PF06808"/>
    </source>
</evidence>
<keyword evidence="2" id="KW-1003">Cell membrane</keyword>
<evidence type="ECO:0000256" key="4">
    <source>
        <dbReference type="ARBA" id="ARBA00022692"/>
    </source>
</evidence>
<feature type="transmembrane region" description="Helical" evidence="7">
    <location>
        <begin position="365"/>
        <end position="385"/>
    </location>
</feature>
<keyword evidence="6 7" id="KW-0472">Membrane</keyword>
<comment type="similarity">
    <text evidence="7">Belongs to the TRAP transporter large permease family.</text>
</comment>
<accession>A0A840C6X3</accession>
<comment type="subunit">
    <text evidence="7">The complex comprises the extracytoplasmic solute receptor protein and the two transmembrane proteins.</text>
</comment>
<evidence type="ECO:0000256" key="6">
    <source>
        <dbReference type="ARBA" id="ARBA00023136"/>
    </source>
</evidence>
<keyword evidence="3 7" id="KW-0997">Cell inner membrane</keyword>
<feature type="transmembrane region" description="Helical" evidence="7">
    <location>
        <begin position="337"/>
        <end position="359"/>
    </location>
</feature>
<dbReference type="NCBIfam" id="TIGR00786">
    <property type="entry name" value="dctM"/>
    <property type="match status" value="1"/>
</dbReference>
<comment type="caution">
    <text evidence="9">The sequence shown here is derived from an EMBL/GenBank/DDBJ whole genome shotgun (WGS) entry which is preliminary data.</text>
</comment>
<dbReference type="GO" id="GO:0005886">
    <property type="term" value="C:plasma membrane"/>
    <property type="evidence" value="ECO:0007669"/>
    <property type="project" value="UniProtKB-SubCell"/>
</dbReference>
<feature type="transmembrane region" description="Helical" evidence="7">
    <location>
        <begin position="213"/>
        <end position="234"/>
    </location>
</feature>
<feature type="transmembrane region" description="Helical" evidence="7">
    <location>
        <begin position="397"/>
        <end position="418"/>
    </location>
</feature>
<feature type="transmembrane region" description="Helical" evidence="7">
    <location>
        <begin position="268"/>
        <end position="292"/>
    </location>
</feature>
<organism evidence="9 10">
    <name type="scientific">Chelatococcus caeni</name>
    <dbReference type="NCBI Taxonomy" id="1348468"/>
    <lineage>
        <taxon>Bacteria</taxon>
        <taxon>Pseudomonadati</taxon>
        <taxon>Pseudomonadota</taxon>
        <taxon>Alphaproteobacteria</taxon>
        <taxon>Hyphomicrobiales</taxon>
        <taxon>Chelatococcaceae</taxon>
        <taxon>Chelatococcus</taxon>
    </lineage>
</organism>
<evidence type="ECO:0000313" key="10">
    <source>
        <dbReference type="Proteomes" id="UP000577362"/>
    </source>
</evidence>
<feature type="transmembrane region" description="Helical" evidence="7">
    <location>
        <begin position="101"/>
        <end position="122"/>
    </location>
</feature>
<keyword evidence="10" id="KW-1185">Reference proteome</keyword>
<feature type="transmembrane region" description="Helical" evidence="7">
    <location>
        <begin position="134"/>
        <end position="160"/>
    </location>
</feature>